<comment type="pathway">
    <text evidence="2 9">Amino-acid biosynthesis; L-histidine biosynthesis; L-histidine from 5-phospho-alpha-D-ribose 1-diphosphate: step 7/9.</text>
</comment>
<keyword evidence="7 9" id="KW-0663">Pyridoxal phosphate</keyword>
<evidence type="ECO:0000256" key="3">
    <source>
        <dbReference type="ARBA" id="ARBA00007970"/>
    </source>
</evidence>
<evidence type="ECO:0000256" key="4">
    <source>
        <dbReference type="ARBA" id="ARBA00011738"/>
    </source>
</evidence>
<evidence type="ECO:0000259" key="10">
    <source>
        <dbReference type="Pfam" id="PF00155"/>
    </source>
</evidence>
<evidence type="ECO:0000256" key="6">
    <source>
        <dbReference type="ARBA" id="ARBA00022679"/>
    </source>
</evidence>
<evidence type="ECO:0000256" key="9">
    <source>
        <dbReference type="HAMAP-Rule" id="MF_01023"/>
    </source>
</evidence>
<feature type="domain" description="Aminotransferase class I/classII large" evidence="10">
    <location>
        <begin position="34"/>
        <end position="360"/>
    </location>
</feature>
<organism evidence="11 12">
    <name type="scientific">Pikeienuella piscinae</name>
    <dbReference type="NCBI Taxonomy" id="2748098"/>
    <lineage>
        <taxon>Bacteria</taxon>
        <taxon>Pseudomonadati</taxon>
        <taxon>Pseudomonadota</taxon>
        <taxon>Alphaproteobacteria</taxon>
        <taxon>Rhodobacterales</taxon>
        <taxon>Paracoccaceae</taxon>
        <taxon>Pikeienuella</taxon>
    </lineage>
</organism>
<dbReference type="SUPFAM" id="SSF53383">
    <property type="entry name" value="PLP-dependent transferases"/>
    <property type="match status" value="1"/>
</dbReference>
<keyword evidence="9" id="KW-0368">Histidine biosynthesis</keyword>
<dbReference type="InterPro" id="IPR015424">
    <property type="entry name" value="PyrdxlP-dep_Trfase"/>
</dbReference>
<dbReference type="Gene3D" id="3.40.640.10">
    <property type="entry name" value="Type I PLP-dependent aspartate aminotransferase-like (Major domain)"/>
    <property type="match status" value="1"/>
</dbReference>
<dbReference type="GO" id="GO:0000105">
    <property type="term" value="P:L-histidine biosynthetic process"/>
    <property type="evidence" value="ECO:0007669"/>
    <property type="project" value="UniProtKB-UniRule"/>
</dbReference>
<proteinExistence type="inferred from homology"/>
<reference evidence="11 12" key="1">
    <citation type="submission" date="2020-02" db="EMBL/GenBank/DDBJ databases">
        <title>complete genome sequence of Rhodobacteraceae bacterium.</title>
        <authorList>
            <person name="Park J."/>
            <person name="Kim Y.-S."/>
            <person name="Kim K.-H."/>
        </authorList>
    </citation>
    <scope>NUCLEOTIDE SEQUENCE [LARGE SCALE GENOMIC DNA]</scope>
    <source>
        <strain evidence="11 12">RR4-56</strain>
    </source>
</reference>
<dbReference type="NCBIfam" id="TIGR01141">
    <property type="entry name" value="hisC"/>
    <property type="match status" value="1"/>
</dbReference>
<dbReference type="AlphaFoldDB" id="A0A7L5BVK9"/>
<dbReference type="CDD" id="cd00609">
    <property type="entry name" value="AAT_like"/>
    <property type="match status" value="1"/>
</dbReference>
<keyword evidence="5 9" id="KW-0032">Aminotransferase</keyword>
<sequence>MTSERAAATPRPGVMAIAPYQVGGARIDGAAPAFKLSANENPWGPSPRAVAAYREAACRLADYPDADSGALRRAIGEVQGLDPDRIICGNGSDELLQLLALAYARDGDEVVYSRHGFLLYPSYALMNGATPVAAAETDLTADVDALLAACSERTRLVYLANPNNPTGTRLNAQEIERLAVGVPENALLVIDGAYAEFVDAEDFDAGASLIARRPNVVMTRTFSKIYGLAALRVGWMHAAPDVIDVINRIRGPYNLNMAAQAAAAEAMRDVEYTARIKAETLRLRASLTAALGDAGVPTTGSECNFVLAHFGTAPETGAAAADAYLKARGIIARRMEAYGLAGHLRISIGTEAACVAVAEAVAAFRGVS</sequence>
<protein>
    <recommendedName>
        <fullName evidence="9">Histidinol-phosphate aminotransferase</fullName>
        <ecNumber evidence="9">2.6.1.9</ecNumber>
    </recommendedName>
    <alternativeName>
        <fullName evidence="9">Imidazole acetol-phosphate transaminase</fullName>
    </alternativeName>
</protein>
<gene>
    <name evidence="9" type="primary">hisC</name>
    <name evidence="11" type="ORF">G5B40_04935</name>
</gene>
<evidence type="ECO:0000256" key="5">
    <source>
        <dbReference type="ARBA" id="ARBA00022576"/>
    </source>
</evidence>
<dbReference type="PANTHER" id="PTHR43643:SF3">
    <property type="entry name" value="HISTIDINOL-PHOSPHATE AMINOTRANSFERASE"/>
    <property type="match status" value="1"/>
</dbReference>
<dbReference type="Proteomes" id="UP000503336">
    <property type="component" value="Chromosome"/>
</dbReference>
<dbReference type="InterPro" id="IPR015422">
    <property type="entry name" value="PyrdxlP-dep_Trfase_small"/>
</dbReference>
<accession>A0A7L5BVK9</accession>
<dbReference type="Pfam" id="PF00155">
    <property type="entry name" value="Aminotran_1_2"/>
    <property type="match status" value="1"/>
</dbReference>
<dbReference type="InterPro" id="IPR050106">
    <property type="entry name" value="HistidinolP_aminotransfase"/>
</dbReference>
<evidence type="ECO:0000313" key="12">
    <source>
        <dbReference type="Proteomes" id="UP000503336"/>
    </source>
</evidence>
<comment type="subunit">
    <text evidence="4 9">Homodimer.</text>
</comment>
<evidence type="ECO:0000256" key="2">
    <source>
        <dbReference type="ARBA" id="ARBA00005011"/>
    </source>
</evidence>
<evidence type="ECO:0000313" key="11">
    <source>
        <dbReference type="EMBL" id="QIE54848.1"/>
    </source>
</evidence>
<evidence type="ECO:0000256" key="7">
    <source>
        <dbReference type="ARBA" id="ARBA00022898"/>
    </source>
</evidence>
<dbReference type="EC" id="2.6.1.9" evidence="9"/>
<dbReference type="HAMAP" id="MF_01023">
    <property type="entry name" value="HisC_aminotrans_2"/>
    <property type="match status" value="1"/>
</dbReference>
<evidence type="ECO:0000256" key="1">
    <source>
        <dbReference type="ARBA" id="ARBA00001933"/>
    </source>
</evidence>
<name>A0A7L5BVK9_9RHOB</name>
<keyword evidence="9" id="KW-0028">Amino-acid biosynthesis</keyword>
<dbReference type="InterPro" id="IPR005861">
    <property type="entry name" value="HisP_aminotrans"/>
</dbReference>
<evidence type="ECO:0000256" key="8">
    <source>
        <dbReference type="ARBA" id="ARBA00047481"/>
    </source>
</evidence>
<feature type="modified residue" description="N6-(pyridoxal phosphate)lysine" evidence="9">
    <location>
        <position position="224"/>
    </location>
</feature>
<dbReference type="EMBL" id="CP049056">
    <property type="protein sequence ID" value="QIE54848.1"/>
    <property type="molecule type" value="Genomic_DNA"/>
</dbReference>
<comment type="catalytic activity">
    <reaction evidence="8 9">
        <text>L-histidinol phosphate + 2-oxoglutarate = 3-(imidazol-4-yl)-2-oxopropyl phosphate + L-glutamate</text>
        <dbReference type="Rhea" id="RHEA:23744"/>
        <dbReference type="ChEBI" id="CHEBI:16810"/>
        <dbReference type="ChEBI" id="CHEBI:29985"/>
        <dbReference type="ChEBI" id="CHEBI:57766"/>
        <dbReference type="ChEBI" id="CHEBI:57980"/>
        <dbReference type="EC" id="2.6.1.9"/>
    </reaction>
</comment>
<keyword evidence="12" id="KW-1185">Reference proteome</keyword>
<dbReference type="GO" id="GO:0004400">
    <property type="term" value="F:histidinol-phosphate transaminase activity"/>
    <property type="evidence" value="ECO:0007669"/>
    <property type="project" value="UniProtKB-UniRule"/>
</dbReference>
<dbReference type="PANTHER" id="PTHR43643">
    <property type="entry name" value="HISTIDINOL-PHOSPHATE AMINOTRANSFERASE 2"/>
    <property type="match status" value="1"/>
</dbReference>
<dbReference type="InterPro" id="IPR004839">
    <property type="entry name" value="Aminotransferase_I/II_large"/>
</dbReference>
<dbReference type="KEGG" id="hdh:G5B40_04935"/>
<comment type="cofactor">
    <cofactor evidence="1 9">
        <name>pyridoxal 5'-phosphate</name>
        <dbReference type="ChEBI" id="CHEBI:597326"/>
    </cofactor>
</comment>
<dbReference type="InterPro" id="IPR015421">
    <property type="entry name" value="PyrdxlP-dep_Trfase_major"/>
</dbReference>
<dbReference type="UniPathway" id="UPA00031">
    <property type="reaction ID" value="UER00012"/>
</dbReference>
<keyword evidence="6 9" id="KW-0808">Transferase</keyword>
<comment type="similarity">
    <text evidence="3 9">Belongs to the class-II pyridoxal-phosphate-dependent aminotransferase family. Histidinol-phosphate aminotransferase subfamily.</text>
</comment>
<dbReference type="GO" id="GO:0030170">
    <property type="term" value="F:pyridoxal phosphate binding"/>
    <property type="evidence" value="ECO:0007669"/>
    <property type="project" value="InterPro"/>
</dbReference>
<dbReference type="RefSeq" id="WP_165095795.1">
    <property type="nucleotide sequence ID" value="NZ_CP049056.1"/>
</dbReference>
<dbReference type="Gene3D" id="3.90.1150.10">
    <property type="entry name" value="Aspartate Aminotransferase, domain 1"/>
    <property type="match status" value="1"/>
</dbReference>